<proteinExistence type="inferred from homology"/>
<name>A0A212JAP0_9BACT</name>
<dbReference type="Gene3D" id="2.60.40.2580">
    <property type="match status" value="1"/>
</dbReference>
<evidence type="ECO:0000256" key="2">
    <source>
        <dbReference type="ARBA" id="ARBA00006011"/>
    </source>
</evidence>
<organism evidence="7">
    <name type="scientific">uncultured Dysgonomonas sp</name>
    <dbReference type="NCBI Taxonomy" id="206096"/>
    <lineage>
        <taxon>Bacteria</taxon>
        <taxon>Pseudomonadati</taxon>
        <taxon>Bacteroidota</taxon>
        <taxon>Bacteroidia</taxon>
        <taxon>Bacteroidales</taxon>
        <taxon>Dysgonomonadaceae</taxon>
        <taxon>Dysgonomonas</taxon>
        <taxon>environmental samples</taxon>
    </lineage>
</organism>
<keyword evidence="3 5" id="KW-0732">Signal</keyword>
<reference evidence="7" key="1">
    <citation type="submission" date="2016-04" db="EMBL/GenBank/DDBJ databases">
        <authorList>
            <person name="Evans L.H."/>
            <person name="Alamgir A."/>
            <person name="Owens N."/>
            <person name="Weber N.D."/>
            <person name="Virtaneva K."/>
            <person name="Barbian K."/>
            <person name="Babar A."/>
            <person name="Rosenke K."/>
        </authorList>
    </citation>
    <scope>NUCLEOTIDE SEQUENCE</scope>
    <source>
        <strain evidence="7">86-1</strain>
    </source>
</reference>
<evidence type="ECO:0000313" key="7">
    <source>
        <dbReference type="EMBL" id="SBV96514.1"/>
    </source>
</evidence>
<evidence type="ECO:0000256" key="3">
    <source>
        <dbReference type="ARBA" id="ARBA00022729"/>
    </source>
</evidence>
<accession>A0A212JAP0</accession>
<feature type="chain" id="PRO_5013098023" description="Major fimbrial subunit protein N-terminal domain-containing protein" evidence="5">
    <location>
        <begin position="21"/>
        <end position="372"/>
    </location>
</feature>
<evidence type="ECO:0000256" key="4">
    <source>
        <dbReference type="ARBA" id="ARBA00023263"/>
    </source>
</evidence>
<feature type="domain" description="Major fimbrial subunit protein N-terminal" evidence="6">
    <location>
        <begin position="39"/>
        <end position="163"/>
    </location>
</feature>
<dbReference type="Gene3D" id="2.60.40.3690">
    <property type="match status" value="1"/>
</dbReference>
<dbReference type="GO" id="GO:0009289">
    <property type="term" value="C:pilus"/>
    <property type="evidence" value="ECO:0007669"/>
    <property type="project" value="UniProtKB-SubCell"/>
</dbReference>
<protein>
    <recommendedName>
        <fullName evidence="6">Major fimbrial subunit protein N-terminal domain-containing protein</fullName>
    </recommendedName>
</protein>
<sequence>MIMKVFNYLFIAMLSMGFIACSSEDDTSGGVEEGVKTKVQLKIVPAASSKSITGDFDALALEESTINDVTVLVFKTSDGTMDGQVIKGDLTDTEGVKSITIDNTTSGERDFLVIANAPEGVFYKGMSRAEALAKVMTLSPTEASDNLVMANQTVVTQTLSATNNASKNPVSVTIRRLAARVNLAKVDIKFTEGSTPNADFTIQEVFLMNVNTNYNIPGTATPEYKNPFEVGQGDYTFTDGWGHKFTAEEPYPTDEKLYFYAGPNVIAEETEGTETLLVIKGLFVSNKITLAPAEETVYYTVKVNRKGLGISFTDPEGSPSIGTGINSNTIYNLTVTITRKGGTDPGDMPEPAPCEVTVTAEDWKYVNQNVEF</sequence>
<gene>
    <name evidence="7" type="ORF">KL86DYS1_11667</name>
</gene>
<dbReference type="InterPro" id="IPR029141">
    <property type="entry name" value="FimA_N"/>
</dbReference>
<comment type="subcellular location">
    <subcellularLocation>
        <location evidence="1">Fimbrium</location>
    </subcellularLocation>
</comment>
<dbReference type="Pfam" id="PF06321">
    <property type="entry name" value="P_gingi_FimA"/>
    <property type="match status" value="1"/>
</dbReference>
<evidence type="ECO:0000256" key="5">
    <source>
        <dbReference type="SAM" id="SignalP"/>
    </source>
</evidence>
<dbReference type="EMBL" id="FLUM01000001">
    <property type="protein sequence ID" value="SBV96514.1"/>
    <property type="molecule type" value="Genomic_DNA"/>
</dbReference>
<dbReference type="PROSITE" id="PS51257">
    <property type="entry name" value="PROKAR_LIPOPROTEIN"/>
    <property type="match status" value="1"/>
</dbReference>
<dbReference type="AlphaFoldDB" id="A0A212JAP0"/>
<feature type="signal peptide" evidence="5">
    <location>
        <begin position="1"/>
        <end position="20"/>
    </location>
</feature>
<evidence type="ECO:0000259" key="6">
    <source>
        <dbReference type="Pfam" id="PF06321"/>
    </source>
</evidence>
<keyword evidence="4" id="KW-0281">Fimbrium</keyword>
<evidence type="ECO:0000256" key="1">
    <source>
        <dbReference type="ARBA" id="ARBA00004561"/>
    </source>
</evidence>
<comment type="similarity">
    <text evidence="2">Belongs to the bacteroidetes fimbrillin superfamily. FimA/Mfa1 family.</text>
</comment>